<evidence type="ECO:0000313" key="5">
    <source>
        <dbReference type="Proteomes" id="UP000198430"/>
    </source>
</evidence>
<sequence>MLDQTKQYLKSRHYRYEKSYIRPLMTPESVYVFKFGREALNNRVIIRYSHTWTGRRKINEIDLRLHKQKHPRIFRTEKDLLEYLESRLPKREQEAQKEHEKQHQTDEENAK</sequence>
<dbReference type="Proteomes" id="UP000198414">
    <property type="component" value="Unassembled WGS sequence"/>
</dbReference>
<feature type="region of interest" description="Disordered" evidence="1">
    <location>
        <begin position="86"/>
        <end position="111"/>
    </location>
</feature>
<dbReference type="Proteomes" id="UP000198430">
    <property type="component" value="Unassembled WGS sequence"/>
</dbReference>
<proteinExistence type="predicted"/>
<comment type="caution">
    <text evidence="2">The sequence shown here is derived from an EMBL/GenBank/DDBJ whole genome shotgun (WGS) entry which is preliminary data.</text>
</comment>
<dbReference type="EMBL" id="BCMH01000002">
    <property type="protein sequence ID" value="GAX02959.1"/>
    <property type="molecule type" value="Genomic_DNA"/>
</dbReference>
<gene>
    <name evidence="2" type="ORF">IWT140_00557</name>
    <name evidence="3" type="ORF">IWT25_01324</name>
</gene>
<accession>A0A1Z5IWD4</accession>
<evidence type="ECO:0000313" key="3">
    <source>
        <dbReference type="EMBL" id="GAX05999.1"/>
    </source>
</evidence>
<dbReference type="AlphaFoldDB" id="A0A1Z5IMI0"/>
<evidence type="ECO:0000256" key="1">
    <source>
        <dbReference type="SAM" id="MobiDB-lite"/>
    </source>
</evidence>
<organism evidence="2 5">
    <name type="scientific">Secundilactobacillus pentosiphilus</name>
    <dbReference type="NCBI Taxonomy" id="1714682"/>
    <lineage>
        <taxon>Bacteria</taxon>
        <taxon>Bacillati</taxon>
        <taxon>Bacillota</taxon>
        <taxon>Bacilli</taxon>
        <taxon>Lactobacillales</taxon>
        <taxon>Lactobacillaceae</taxon>
        <taxon>Secundilactobacillus</taxon>
    </lineage>
</organism>
<protein>
    <submittedName>
        <fullName evidence="2">Uncharacterized protein</fullName>
    </submittedName>
</protein>
<keyword evidence="5" id="KW-1185">Reference proteome</keyword>
<evidence type="ECO:0000313" key="4">
    <source>
        <dbReference type="Proteomes" id="UP000198414"/>
    </source>
</evidence>
<name>A0A1Z5IMI0_9LACO</name>
<accession>A0A1Z5IMI0</accession>
<evidence type="ECO:0000313" key="2">
    <source>
        <dbReference type="EMBL" id="GAX02959.1"/>
    </source>
</evidence>
<dbReference type="EMBL" id="BCMI01000010">
    <property type="protein sequence ID" value="GAX05999.1"/>
    <property type="molecule type" value="Genomic_DNA"/>
</dbReference>
<reference evidence="4 5" key="1">
    <citation type="submission" date="2015-11" db="EMBL/GenBank/DDBJ databases">
        <title>Draft genome sequences of new species of the genus Lactobacillus isolated from orchardgrass silage.</title>
        <authorList>
            <person name="Tohno M."/>
            <person name="Tanizawa Y."/>
            <person name="Arita M."/>
        </authorList>
    </citation>
    <scope>NUCLEOTIDE SEQUENCE [LARGE SCALE GENOMIC DNA]</scope>
    <source>
        <strain evidence="2 5">IWT140</strain>
        <strain evidence="3 4">IWT25</strain>
    </source>
</reference>